<gene>
    <name evidence="7 9" type="primary">lpxD</name>
    <name evidence="9" type="ORF">CWI75_06190</name>
</gene>
<comment type="pathway">
    <text evidence="7">Bacterial outer membrane biogenesis; LPS lipid A biosynthesis.</text>
</comment>
<dbReference type="Gene3D" id="3.40.1390.10">
    <property type="entry name" value="MurE/MurF, N-terminal domain"/>
    <property type="match status" value="1"/>
</dbReference>
<dbReference type="PROSITE" id="PS00101">
    <property type="entry name" value="HEXAPEP_TRANSFERASES"/>
    <property type="match status" value="2"/>
</dbReference>
<dbReference type="GO" id="GO:0009245">
    <property type="term" value="P:lipid A biosynthetic process"/>
    <property type="evidence" value="ECO:0007669"/>
    <property type="project" value="UniProtKB-UniRule"/>
</dbReference>
<dbReference type="EC" id="2.3.1.191" evidence="7"/>
<evidence type="ECO:0000256" key="3">
    <source>
        <dbReference type="ARBA" id="ARBA00022679"/>
    </source>
</evidence>
<dbReference type="SUPFAM" id="SSF51161">
    <property type="entry name" value="Trimeric LpxA-like enzymes"/>
    <property type="match status" value="1"/>
</dbReference>
<dbReference type="Proteomes" id="UP000234845">
    <property type="component" value="Unassembled WGS sequence"/>
</dbReference>
<dbReference type="InterPro" id="IPR001451">
    <property type="entry name" value="Hexapep"/>
</dbReference>
<evidence type="ECO:0000313" key="10">
    <source>
        <dbReference type="Proteomes" id="UP000234845"/>
    </source>
</evidence>
<dbReference type="AlphaFoldDB" id="A0A2N5Y3P0"/>
<comment type="similarity">
    <text evidence="7">Belongs to the transferase hexapeptide repeat family. LpxD subfamily.</text>
</comment>
<dbReference type="CDD" id="cd03352">
    <property type="entry name" value="LbH_LpxD"/>
    <property type="match status" value="1"/>
</dbReference>
<dbReference type="Pfam" id="PF04613">
    <property type="entry name" value="LpxD"/>
    <property type="match status" value="1"/>
</dbReference>
<dbReference type="NCBIfam" id="TIGR01853">
    <property type="entry name" value="lipid_A_lpxD"/>
    <property type="match status" value="1"/>
</dbReference>
<dbReference type="GO" id="GO:0016410">
    <property type="term" value="F:N-acyltransferase activity"/>
    <property type="evidence" value="ECO:0007669"/>
    <property type="project" value="InterPro"/>
</dbReference>
<dbReference type="RefSeq" id="WP_101520615.1">
    <property type="nucleotide sequence ID" value="NZ_PKLZ01000003.1"/>
</dbReference>
<evidence type="ECO:0000256" key="1">
    <source>
        <dbReference type="ARBA" id="ARBA00022516"/>
    </source>
</evidence>
<dbReference type="NCBIfam" id="NF002060">
    <property type="entry name" value="PRK00892.1"/>
    <property type="match status" value="1"/>
</dbReference>
<dbReference type="PANTHER" id="PTHR43378">
    <property type="entry name" value="UDP-3-O-ACYLGLUCOSAMINE N-ACYLTRANSFERASE"/>
    <property type="match status" value="1"/>
</dbReference>
<evidence type="ECO:0000256" key="6">
    <source>
        <dbReference type="ARBA" id="ARBA00023315"/>
    </source>
</evidence>
<keyword evidence="6 7" id="KW-0012">Acyltransferase</keyword>
<protein>
    <recommendedName>
        <fullName evidence="7">UDP-3-O-acylglucosamine N-acyltransferase</fullName>
        <ecNumber evidence="7">2.3.1.191</ecNumber>
    </recommendedName>
</protein>
<keyword evidence="10" id="KW-1185">Reference proteome</keyword>
<dbReference type="HAMAP" id="MF_00523">
    <property type="entry name" value="LpxD"/>
    <property type="match status" value="1"/>
</dbReference>
<evidence type="ECO:0000256" key="4">
    <source>
        <dbReference type="ARBA" id="ARBA00022737"/>
    </source>
</evidence>
<dbReference type="InterPro" id="IPR007691">
    <property type="entry name" value="LpxD"/>
</dbReference>
<comment type="caution">
    <text evidence="9">The sequence shown here is derived from an EMBL/GenBank/DDBJ whole genome shotgun (WGS) entry which is preliminary data.</text>
</comment>
<evidence type="ECO:0000313" key="9">
    <source>
        <dbReference type="EMBL" id="PLW83015.1"/>
    </source>
</evidence>
<dbReference type="GO" id="GO:0016020">
    <property type="term" value="C:membrane"/>
    <property type="evidence" value="ECO:0007669"/>
    <property type="project" value="GOC"/>
</dbReference>
<accession>A0A2N5Y3P0</accession>
<keyword evidence="5 7" id="KW-0443">Lipid metabolism</keyword>
<keyword evidence="3 7" id="KW-0808">Transferase</keyword>
<keyword evidence="2 7" id="KW-0441">Lipid A biosynthesis</keyword>
<comment type="function">
    <text evidence="7">Catalyzes the N-acylation of UDP-3-O-acylglucosamine using 3-hydroxyacyl-ACP as the acyl donor. Is involved in the biosynthesis of lipid A, a phosphorylated glycolipid that anchors the lipopolysaccharide to the outer membrane of the cell.</text>
</comment>
<feature type="domain" description="UDP-3-O-[3-hydroxymyristoyl] glucosamine N-acyltransferase non-repeat region" evidence="8">
    <location>
        <begin position="20"/>
        <end position="87"/>
    </location>
</feature>
<keyword evidence="1 7" id="KW-0444">Lipid biosynthesis</keyword>
<dbReference type="InterPro" id="IPR011004">
    <property type="entry name" value="Trimer_LpxA-like_sf"/>
</dbReference>
<organism evidence="9 10">
    <name type="scientific">Kineobactrum sediminis</name>
    <dbReference type="NCBI Taxonomy" id="1905677"/>
    <lineage>
        <taxon>Bacteria</taxon>
        <taxon>Pseudomonadati</taxon>
        <taxon>Pseudomonadota</taxon>
        <taxon>Gammaproteobacteria</taxon>
        <taxon>Cellvibrionales</taxon>
        <taxon>Halieaceae</taxon>
        <taxon>Kineobactrum</taxon>
    </lineage>
</organism>
<dbReference type="Gene3D" id="1.20.5.170">
    <property type="match status" value="1"/>
</dbReference>
<sequence length="341" mass="34896">MYTLGELAVALGAALSGDPDHRVTGLATLASAGDSELSFLANSKYLPQLRETAAGAVILRPDQAAQCPVNCLLSDNPYLTFARATALFVKEPAPVAGVHASAVVAATAGIDASVSIGPHVVIEDGVRVGAGVIIGANVYLGAHCVIGAGSRLYPGAVLYHGVELGEHCIIHSQAVLGADGFGFAADAGGWQKIHQLGGVRLGNRVEVGACTTIDRGALEDTVVEDGAIIDNLVQIAHNCHIGKNTAIAGCTGLAGSTIIGANCTLAGGVGVVGHVEICDGVHVTGMTMVTKSITEPGSYSSGTPMSATRDWKRSAVRFTQLDSIQRRLADLEKRQQKGSTV</sequence>
<dbReference type="Pfam" id="PF00132">
    <property type="entry name" value="Hexapep"/>
    <property type="match status" value="2"/>
</dbReference>
<proteinExistence type="inferred from homology"/>
<dbReference type="PANTHER" id="PTHR43378:SF2">
    <property type="entry name" value="UDP-3-O-ACYLGLUCOSAMINE N-ACYLTRANSFERASE 1, MITOCHONDRIAL-RELATED"/>
    <property type="match status" value="1"/>
</dbReference>
<evidence type="ECO:0000256" key="2">
    <source>
        <dbReference type="ARBA" id="ARBA00022556"/>
    </source>
</evidence>
<feature type="active site" description="Proton acceptor" evidence="7">
    <location>
        <position position="237"/>
    </location>
</feature>
<name>A0A2N5Y3P0_9GAMM</name>
<dbReference type="GO" id="GO:0103118">
    <property type="term" value="F:UDP-3-O-[(3R)-3-hydroxyacyl]-glucosamine N-acyltransferase activity"/>
    <property type="evidence" value="ECO:0007669"/>
    <property type="project" value="UniProtKB-EC"/>
</dbReference>
<dbReference type="Gene3D" id="2.160.10.10">
    <property type="entry name" value="Hexapeptide repeat proteins"/>
    <property type="match status" value="1"/>
</dbReference>
<comment type="catalytic activity">
    <reaction evidence="7">
        <text>a UDP-3-O-[(3R)-3-hydroxyacyl]-alpha-D-glucosamine + a (3R)-hydroxyacyl-[ACP] = a UDP-2-N,3-O-bis[(3R)-3-hydroxyacyl]-alpha-D-glucosamine + holo-[ACP] + H(+)</text>
        <dbReference type="Rhea" id="RHEA:53836"/>
        <dbReference type="Rhea" id="RHEA-COMP:9685"/>
        <dbReference type="Rhea" id="RHEA-COMP:9945"/>
        <dbReference type="ChEBI" id="CHEBI:15378"/>
        <dbReference type="ChEBI" id="CHEBI:64479"/>
        <dbReference type="ChEBI" id="CHEBI:78827"/>
        <dbReference type="ChEBI" id="CHEBI:137740"/>
        <dbReference type="ChEBI" id="CHEBI:137748"/>
        <dbReference type="EC" id="2.3.1.191"/>
    </reaction>
</comment>
<dbReference type="OrthoDB" id="9784739at2"/>
<dbReference type="InterPro" id="IPR020573">
    <property type="entry name" value="UDP_GlcNAc_AcTrfase_non-rep"/>
</dbReference>
<dbReference type="InterPro" id="IPR018357">
    <property type="entry name" value="Hexapep_transf_CS"/>
</dbReference>
<dbReference type="UniPathway" id="UPA00973"/>
<dbReference type="EMBL" id="PKLZ01000003">
    <property type="protein sequence ID" value="PLW83015.1"/>
    <property type="molecule type" value="Genomic_DNA"/>
</dbReference>
<keyword evidence="4 7" id="KW-0677">Repeat</keyword>
<evidence type="ECO:0000256" key="5">
    <source>
        <dbReference type="ARBA" id="ARBA00023098"/>
    </source>
</evidence>
<comment type="subunit">
    <text evidence="7">Homotrimer.</text>
</comment>
<evidence type="ECO:0000256" key="7">
    <source>
        <dbReference type="HAMAP-Rule" id="MF_00523"/>
    </source>
</evidence>
<evidence type="ECO:0000259" key="8">
    <source>
        <dbReference type="Pfam" id="PF04613"/>
    </source>
</evidence>
<reference evidence="10" key="1">
    <citation type="submission" date="2017-11" db="EMBL/GenBank/DDBJ databases">
        <title>The draft genome sequence of Chromatocurvus sp. F02.</title>
        <authorList>
            <person name="Du Z.-J."/>
            <person name="Chang Y.-Q."/>
        </authorList>
    </citation>
    <scope>NUCLEOTIDE SEQUENCE [LARGE SCALE GENOMIC DNA]</scope>
    <source>
        <strain evidence="10">F02</strain>
    </source>
</reference>